<keyword evidence="1" id="KW-0812">Transmembrane</keyword>
<sequence>MANNLSDEALRRELLKLIEETRSQIPNRSEMREAIVARSFIVFALGCFTGIEMYTINLFLTSRLEVSLLFLGLFFALGFLIGMFVEKIDLLKIKSKYRHFDY</sequence>
<dbReference type="EMBL" id="LNJB01000004">
    <property type="protein sequence ID" value="KYC55016.1"/>
    <property type="molecule type" value="Genomic_DNA"/>
</dbReference>
<evidence type="ECO:0000256" key="1">
    <source>
        <dbReference type="SAM" id="Phobius"/>
    </source>
</evidence>
<feature type="transmembrane region" description="Helical" evidence="1">
    <location>
        <begin position="35"/>
        <end position="60"/>
    </location>
</feature>
<dbReference type="Proteomes" id="UP000092420">
    <property type="component" value="Unassembled WGS sequence"/>
</dbReference>
<organism evidence="2 4">
    <name type="scientific">Candidatus Methanofastidiosum methylothiophilum</name>
    <dbReference type="NCBI Taxonomy" id="1705564"/>
    <lineage>
        <taxon>Archaea</taxon>
        <taxon>Methanobacteriati</taxon>
        <taxon>Methanobacteriota</taxon>
        <taxon>Stenosarchaea group</taxon>
        <taxon>Candidatus Methanofastidiosia</taxon>
        <taxon>Candidatus Methanofastidiosales</taxon>
        <taxon>Candidatus Methanofastidiosaceae</taxon>
        <taxon>Candidatus Methanofastidiosum</taxon>
    </lineage>
</organism>
<reference evidence="2 4" key="1">
    <citation type="journal article" date="2016" name="ISME J.">
        <title>Chasing the elusive Euryarchaeota class WSA2: genomes reveal a uniquely fastidious methyl-reducing methanogen.</title>
        <authorList>
            <person name="Nobu M.K."/>
            <person name="Narihiro T."/>
            <person name="Kuroda K."/>
            <person name="Mei R."/>
            <person name="Liu W.T."/>
        </authorList>
    </citation>
    <scope>NUCLEOTIDE SEQUENCE [LARGE SCALE GENOMIC DNA]</scope>
    <source>
        <strain evidence="2">ADurb1013_Bin02101</strain>
        <strain evidence="3">ADurb1213_Bin02801</strain>
    </source>
</reference>
<comment type="caution">
    <text evidence="2">The sequence shown here is derived from an EMBL/GenBank/DDBJ whole genome shotgun (WGS) entry which is preliminary data.</text>
</comment>
<proteinExistence type="predicted"/>
<evidence type="ECO:0000313" key="4">
    <source>
        <dbReference type="Proteomes" id="UP000092420"/>
    </source>
</evidence>
<evidence type="ECO:0000313" key="2">
    <source>
        <dbReference type="EMBL" id="KYC55016.1"/>
    </source>
</evidence>
<accession>A0A150JCQ7</accession>
<name>A0A150JCQ7_9EURY</name>
<accession>A0A150JLM6</accession>
<protein>
    <submittedName>
        <fullName evidence="2">Uncharacterized protein</fullName>
    </submittedName>
</protein>
<dbReference type="EMBL" id="LNJE01000006">
    <property type="protein sequence ID" value="KYC58031.1"/>
    <property type="molecule type" value="Genomic_DNA"/>
</dbReference>
<accession>A0A150JIC0</accession>
<feature type="transmembrane region" description="Helical" evidence="1">
    <location>
        <begin position="66"/>
        <end position="85"/>
    </location>
</feature>
<gene>
    <name evidence="2" type="ORF">AN188_00451</name>
    <name evidence="3" type="ORF">APG09_00742</name>
</gene>
<keyword evidence="1" id="KW-1133">Transmembrane helix</keyword>
<keyword evidence="1" id="KW-0472">Membrane</keyword>
<evidence type="ECO:0000313" key="3">
    <source>
        <dbReference type="EMBL" id="KYC58031.1"/>
    </source>
</evidence>
<dbReference type="AlphaFoldDB" id="A0A150JCQ7"/>